<proteinExistence type="predicted"/>
<sequence>MFLDSVIKGAPVAVDVAGVSVPIKSGFRTSLIYMTMDTENSAVANARTLNLFYAQKGVLPDQVSKYPVEALQAASEWAAGAFDTITYGEQYKRIQYYRKKNFDWHYDAGIVTADFMRVYSIDLTSKSTQLHWYTFINLYLALLATPDTLTGQAVAARSPLEGDTTKEEERAHARRAQAWALPPTEDELKEMALRNF</sequence>
<accession>A0A8S5P0G0</accession>
<name>A0A8S5P0G0_9CAUD</name>
<dbReference type="Pfam" id="PF06854">
    <property type="entry name" value="Phage_Gp15"/>
    <property type="match status" value="1"/>
</dbReference>
<dbReference type="EMBL" id="BK015302">
    <property type="protein sequence ID" value="DAE00450.1"/>
    <property type="molecule type" value="Genomic_DNA"/>
</dbReference>
<reference evidence="1" key="1">
    <citation type="journal article" date="2021" name="Proc. Natl. Acad. Sci. U.S.A.">
        <title>A Catalog of Tens of Thousands of Viruses from Human Metagenomes Reveals Hidden Associations with Chronic Diseases.</title>
        <authorList>
            <person name="Tisza M.J."/>
            <person name="Buck C.B."/>
        </authorList>
    </citation>
    <scope>NUCLEOTIDE SEQUENCE</scope>
    <source>
        <strain evidence="1">CtKUC4</strain>
    </source>
</reference>
<dbReference type="InterPro" id="IPR009660">
    <property type="entry name" value="Phage_A500_Gp15"/>
</dbReference>
<evidence type="ECO:0000313" key="1">
    <source>
        <dbReference type="EMBL" id="DAE00450.1"/>
    </source>
</evidence>
<organism evidence="1">
    <name type="scientific">Siphoviridae sp. ctKUC4</name>
    <dbReference type="NCBI Taxonomy" id="2825442"/>
    <lineage>
        <taxon>Viruses</taxon>
        <taxon>Duplodnaviria</taxon>
        <taxon>Heunggongvirae</taxon>
        <taxon>Uroviricota</taxon>
        <taxon>Caudoviricetes</taxon>
    </lineage>
</organism>
<protein>
    <submittedName>
        <fullName evidence="1">Uncharacterized protein</fullName>
    </submittedName>
</protein>